<evidence type="ECO:0000313" key="3">
    <source>
        <dbReference type="Proteomes" id="UP000008672"/>
    </source>
</evidence>
<evidence type="ECO:0000313" key="2">
    <source>
        <dbReference type="Ensembl" id="ENSLACP00000000893.1"/>
    </source>
</evidence>
<reference evidence="2" key="2">
    <citation type="submission" date="2025-08" db="UniProtKB">
        <authorList>
            <consortium name="Ensembl"/>
        </authorList>
    </citation>
    <scope>IDENTIFICATION</scope>
</reference>
<protein>
    <recommendedName>
        <fullName evidence="1">B30.2/SPRY domain-containing protein</fullName>
    </recommendedName>
</protein>
<dbReference type="STRING" id="7897.ENSLACP00000000893"/>
<dbReference type="InterPro" id="IPR050143">
    <property type="entry name" value="TRIM/RBCC"/>
</dbReference>
<dbReference type="FunFam" id="2.60.120.920:FF:000004">
    <property type="entry name" value="Butyrophilin subfamily 1 member A1"/>
    <property type="match status" value="1"/>
</dbReference>
<evidence type="ECO:0000259" key="1">
    <source>
        <dbReference type="PROSITE" id="PS50188"/>
    </source>
</evidence>
<dbReference type="Pfam" id="PF13765">
    <property type="entry name" value="PRY"/>
    <property type="match status" value="1"/>
</dbReference>
<dbReference type="Pfam" id="PF00622">
    <property type="entry name" value="SPRY"/>
    <property type="match status" value="1"/>
</dbReference>
<reference evidence="3" key="1">
    <citation type="submission" date="2011-08" db="EMBL/GenBank/DDBJ databases">
        <title>The draft genome of Latimeria chalumnae.</title>
        <authorList>
            <person name="Di Palma F."/>
            <person name="Alfoldi J."/>
            <person name="Johnson J."/>
            <person name="Berlin A."/>
            <person name="Gnerre S."/>
            <person name="Jaffe D."/>
            <person name="MacCallum I."/>
            <person name="Young S."/>
            <person name="Walker B.J."/>
            <person name="Lander E."/>
            <person name="Lindblad-Toh K."/>
        </authorList>
    </citation>
    <scope>NUCLEOTIDE SEQUENCE [LARGE SCALE GENOMIC DNA]</scope>
    <source>
        <strain evidence="3">Wild caught</strain>
    </source>
</reference>
<dbReference type="InterPro" id="IPR001870">
    <property type="entry name" value="B30.2/SPRY"/>
</dbReference>
<organism evidence="2 3">
    <name type="scientific">Latimeria chalumnae</name>
    <name type="common">Coelacanth</name>
    <dbReference type="NCBI Taxonomy" id="7897"/>
    <lineage>
        <taxon>Eukaryota</taxon>
        <taxon>Metazoa</taxon>
        <taxon>Chordata</taxon>
        <taxon>Craniata</taxon>
        <taxon>Vertebrata</taxon>
        <taxon>Euteleostomi</taxon>
        <taxon>Coelacanthiformes</taxon>
        <taxon>Coelacanthidae</taxon>
        <taxon>Latimeria</taxon>
    </lineage>
</organism>
<dbReference type="InParanoid" id="H2ZU22"/>
<dbReference type="PRINTS" id="PR01407">
    <property type="entry name" value="BUTYPHLNCDUF"/>
</dbReference>
<dbReference type="InterPro" id="IPR013320">
    <property type="entry name" value="ConA-like_dom_sf"/>
</dbReference>
<accession>H2ZU22</accession>
<dbReference type="eggNOG" id="KOG2177">
    <property type="taxonomic scope" value="Eukaryota"/>
</dbReference>
<dbReference type="SMART" id="SM00449">
    <property type="entry name" value="SPRY"/>
    <property type="match status" value="1"/>
</dbReference>
<sequence>HTHTTLYFPSWKQGIQATSMTVTLDPNTAHLKLTVSEDLTTLTLGSTRRKDLPDNLERFDTCACVLGSEGFTSGRHSWVVDVENQTYWILGVAAESANRKGKLCLRPELGYWTVGLDGGGYFAVTDKGETQLKMLMIPKKLLVCVDYKDGKVSFSIADDMSHIYTFTQKLKHKIFPFFCL</sequence>
<name>H2ZU22_LATCH</name>
<dbReference type="CDD" id="cd13733">
    <property type="entry name" value="SPRY_PRY_C-I_1"/>
    <property type="match status" value="1"/>
</dbReference>
<dbReference type="Proteomes" id="UP000008672">
    <property type="component" value="Unassembled WGS sequence"/>
</dbReference>
<dbReference type="PROSITE" id="PS50188">
    <property type="entry name" value="B302_SPRY"/>
    <property type="match status" value="1"/>
</dbReference>
<dbReference type="GeneTree" id="ENSGT01030000234669"/>
<dbReference type="PANTHER" id="PTHR24103">
    <property type="entry name" value="E3 UBIQUITIN-PROTEIN LIGASE TRIM"/>
    <property type="match status" value="1"/>
</dbReference>
<keyword evidence="3" id="KW-1185">Reference proteome</keyword>
<proteinExistence type="predicted"/>
<dbReference type="InterPro" id="IPR006574">
    <property type="entry name" value="PRY"/>
</dbReference>
<dbReference type="OMA" id="ITWQEPC"/>
<dbReference type="Bgee" id="ENSLACG00000000803">
    <property type="expression patterns" value="Expressed in chordate pharynx"/>
</dbReference>
<dbReference type="EMBL" id="AFYH01262289">
    <property type="status" value="NOT_ANNOTATED_CDS"/>
    <property type="molecule type" value="Genomic_DNA"/>
</dbReference>
<dbReference type="InterPro" id="IPR043136">
    <property type="entry name" value="B30.2/SPRY_sf"/>
</dbReference>
<dbReference type="EMBL" id="AFYH01262288">
    <property type="status" value="NOT_ANNOTATED_CDS"/>
    <property type="molecule type" value="Genomic_DNA"/>
</dbReference>
<dbReference type="InterPro" id="IPR003877">
    <property type="entry name" value="SPRY_dom"/>
</dbReference>
<dbReference type="Gene3D" id="2.60.120.920">
    <property type="match status" value="1"/>
</dbReference>
<dbReference type="Ensembl" id="ENSLACT00000000902.1">
    <property type="protein sequence ID" value="ENSLACP00000000893.1"/>
    <property type="gene ID" value="ENSLACG00000000803.1"/>
</dbReference>
<feature type="domain" description="B30.2/SPRY" evidence="1">
    <location>
        <begin position="2"/>
        <end position="180"/>
    </location>
</feature>
<dbReference type="SMART" id="SM00589">
    <property type="entry name" value="PRY"/>
    <property type="match status" value="1"/>
</dbReference>
<dbReference type="InterPro" id="IPR003879">
    <property type="entry name" value="Butyrophylin_SPRY"/>
</dbReference>
<dbReference type="AlphaFoldDB" id="H2ZU22"/>
<dbReference type="SUPFAM" id="SSF49899">
    <property type="entry name" value="Concanavalin A-like lectins/glucanases"/>
    <property type="match status" value="1"/>
</dbReference>
<dbReference type="HOGENOM" id="CLU_013137_7_4_1"/>
<reference evidence="2" key="3">
    <citation type="submission" date="2025-09" db="UniProtKB">
        <authorList>
            <consortium name="Ensembl"/>
        </authorList>
    </citation>
    <scope>IDENTIFICATION</scope>
</reference>